<dbReference type="Proteomes" id="UP000007752">
    <property type="component" value="Chromosome 2"/>
</dbReference>
<protein>
    <submittedName>
        <fullName evidence="2">Uncharacterized protein</fullName>
    </submittedName>
</protein>
<feature type="compositionally biased region" description="Basic and acidic residues" evidence="1">
    <location>
        <begin position="1"/>
        <end position="16"/>
    </location>
</feature>
<proteinExistence type="predicted"/>
<organism evidence="2">
    <name type="scientific">Oryza sativa subsp. japonica</name>
    <name type="common">Rice</name>
    <dbReference type="NCBI Taxonomy" id="39947"/>
    <lineage>
        <taxon>Eukaryota</taxon>
        <taxon>Viridiplantae</taxon>
        <taxon>Streptophyta</taxon>
        <taxon>Embryophyta</taxon>
        <taxon>Tracheophyta</taxon>
        <taxon>Spermatophyta</taxon>
        <taxon>Magnoliopsida</taxon>
        <taxon>Liliopsida</taxon>
        <taxon>Poales</taxon>
        <taxon>Poaceae</taxon>
        <taxon>BOP clade</taxon>
        <taxon>Oryzoideae</taxon>
        <taxon>Oryzeae</taxon>
        <taxon>Oryzinae</taxon>
        <taxon>Oryza</taxon>
        <taxon>Oryza sativa</taxon>
    </lineage>
</organism>
<reference evidence="2" key="2">
    <citation type="submission" date="2008-12" db="EMBL/GenBank/DDBJ databases">
        <title>Improved gene annotation of the rice (Oryza sativa) genomes.</title>
        <authorList>
            <person name="Wang J."/>
            <person name="Li R."/>
            <person name="Fan W."/>
            <person name="Huang Q."/>
            <person name="Zhang J."/>
            <person name="Zhou Y."/>
            <person name="Hu Y."/>
            <person name="Zi S."/>
            <person name="Li J."/>
            <person name="Ni P."/>
            <person name="Zheng H."/>
            <person name="Zhang Y."/>
            <person name="Zhao M."/>
            <person name="Hao Q."/>
            <person name="McDermott J."/>
            <person name="Samudrala R."/>
            <person name="Kristiansen K."/>
            <person name="Wong G.K.-S."/>
        </authorList>
    </citation>
    <scope>NUCLEOTIDE SEQUENCE</scope>
</reference>
<evidence type="ECO:0000313" key="2">
    <source>
        <dbReference type="EMBL" id="EAZ23409.1"/>
    </source>
</evidence>
<name>A3A7X0_ORYSJ</name>
<feature type="region of interest" description="Disordered" evidence="1">
    <location>
        <begin position="1"/>
        <end position="95"/>
    </location>
</feature>
<gene>
    <name evidence="2" type="ORF">OsJ_07103</name>
</gene>
<feature type="compositionally biased region" description="Acidic residues" evidence="1">
    <location>
        <begin position="38"/>
        <end position="53"/>
    </location>
</feature>
<dbReference type="AlphaFoldDB" id="A3A7X0"/>
<evidence type="ECO:0000256" key="1">
    <source>
        <dbReference type="SAM" id="MobiDB-lite"/>
    </source>
</evidence>
<sequence>MPGRCSHENGTEEARSGKGRKRWNGDGRRGGGRKETNGDDDDELVEEKEEEEPPPPADDGRSRRRRRRRGVAVVAGGGGGGGEEEEGMVGGGNSLGPSRRGVAFYAAARAMPSATWHGDVANPAASVRSNANKAFTRAVAKLRLRSFVGFGVGENFDAM</sequence>
<accession>A3A7X0</accession>
<feature type="compositionally biased region" description="Basic and acidic residues" evidence="1">
    <location>
        <begin position="23"/>
        <end position="37"/>
    </location>
</feature>
<dbReference type="EMBL" id="CM000139">
    <property type="protein sequence ID" value="EAZ23409.1"/>
    <property type="molecule type" value="Genomic_DNA"/>
</dbReference>
<reference evidence="2" key="1">
    <citation type="journal article" date="2005" name="PLoS Biol.">
        <title>The genomes of Oryza sativa: a history of duplications.</title>
        <authorList>
            <person name="Yu J."/>
            <person name="Wang J."/>
            <person name="Lin W."/>
            <person name="Li S."/>
            <person name="Li H."/>
            <person name="Zhou J."/>
            <person name="Ni P."/>
            <person name="Dong W."/>
            <person name="Hu S."/>
            <person name="Zeng C."/>
            <person name="Zhang J."/>
            <person name="Zhang Y."/>
            <person name="Li R."/>
            <person name="Xu Z."/>
            <person name="Li S."/>
            <person name="Li X."/>
            <person name="Zheng H."/>
            <person name="Cong L."/>
            <person name="Lin L."/>
            <person name="Yin J."/>
            <person name="Geng J."/>
            <person name="Li G."/>
            <person name="Shi J."/>
            <person name="Liu J."/>
            <person name="Lv H."/>
            <person name="Li J."/>
            <person name="Wang J."/>
            <person name="Deng Y."/>
            <person name="Ran L."/>
            <person name="Shi X."/>
            <person name="Wang X."/>
            <person name="Wu Q."/>
            <person name="Li C."/>
            <person name="Ren X."/>
            <person name="Wang J."/>
            <person name="Wang X."/>
            <person name="Li D."/>
            <person name="Liu D."/>
            <person name="Zhang X."/>
            <person name="Ji Z."/>
            <person name="Zhao W."/>
            <person name="Sun Y."/>
            <person name="Zhang Z."/>
            <person name="Bao J."/>
            <person name="Han Y."/>
            <person name="Dong L."/>
            <person name="Ji J."/>
            <person name="Chen P."/>
            <person name="Wu S."/>
            <person name="Liu J."/>
            <person name="Xiao Y."/>
            <person name="Bu D."/>
            <person name="Tan J."/>
            <person name="Yang L."/>
            <person name="Ye C."/>
            <person name="Zhang J."/>
            <person name="Xu J."/>
            <person name="Zhou Y."/>
            <person name="Yu Y."/>
            <person name="Zhang B."/>
            <person name="Zhuang S."/>
            <person name="Wei H."/>
            <person name="Liu B."/>
            <person name="Lei M."/>
            <person name="Yu H."/>
            <person name="Li Y."/>
            <person name="Xu H."/>
            <person name="Wei S."/>
            <person name="He X."/>
            <person name="Fang L."/>
            <person name="Zhang Z."/>
            <person name="Zhang Y."/>
            <person name="Huang X."/>
            <person name="Su Z."/>
            <person name="Tong W."/>
            <person name="Li J."/>
            <person name="Tong Z."/>
            <person name="Li S."/>
            <person name="Ye J."/>
            <person name="Wang L."/>
            <person name="Fang L."/>
            <person name="Lei T."/>
            <person name="Chen C."/>
            <person name="Chen H."/>
            <person name="Xu Z."/>
            <person name="Li H."/>
            <person name="Huang H."/>
            <person name="Zhang F."/>
            <person name="Xu H."/>
            <person name="Li N."/>
            <person name="Zhao C."/>
            <person name="Li S."/>
            <person name="Dong L."/>
            <person name="Huang Y."/>
            <person name="Li L."/>
            <person name="Xi Y."/>
            <person name="Qi Q."/>
            <person name="Li W."/>
            <person name="Zhang B."/>
            <person name="Hu W."/>
            <person name="Zhang Y."/>
            <person name="Tian X."/>
            <person name="Jiao Y."/>
            <person name="Liang X."/>
            <person name="Jin J."/>
            <person name="Gao L."/>
            <person name="Zheng W."/>
            <person name="Hao B."/>
            <person name="Liu S."/>
            <person name="Wang W."/>
            <person name="Yuan L."/>
            <person name="Cao M."/>
            <person name="McDermott J."/>
            <person name="Samudrala R."/>
            <person name="Wang J."/>
            <person name="Wong G.K."/>
            <person name="Yang H."/>
        </authorList>
    </citation>
    <scope>NUCLEOTIDE SEQUENCE [LARGE SCALE GENOMIC DNA]</scope>
</reference>